<accession>A0A0M3J1E4</accession>
<feature type="compositionally biased region" description="Basic residues" evidence="1">
    <location>
        <begin position="20"/>
        <end position="45"/>
    </location>
</feature>
<feature type="region of interest" description="Disordered" evidence="1">
    <location>
        <begin position="1"/>
        <end position="73"/>
    </location>
</feature>
<protein>
    <submittedName>
        <fullName evidence="4">BZIP domain-containing protein</fullName>
    </submittedName>
</protein>
<evidence type="ECO:0000256" key="1">
    <source>
        <dbReference type="SAM" id="MobiDB-lite"/>
    </source>
</evidence>
<reference evidence="2 3" key="2">
    <citation type="submission" date="2018-11" db="EMBL/GenBank/DDBJ databases">
        <authorList>
            <consortium name="Pathogen Informatics"/>
        </authorList>
    </citation>
    <scope>NUCLEOTIDE SEQUENCE [LARGE SCALE GENOMIC DNA]</scope>
</reference>
<feature type="compositionally biased region" description="Low complexity" evidence="1">
    <location>
        <begin position="46"/>
        <end position="58"/>
    </location>
</feature>
<sequence>MSRKGNLIDLQKPSTEQSNRVKRRNARKIRLQISKQRQKTSRQRRASAAQRRSSQARRLTVDLMDPSASGPSTQVEIICNGISQL</sequence>
<evidence type="ECO:0000313" key="4">
    <source>
        <dbReference type="WBParaSite" id="ASIM_0000134101-mRNA-1"/>
    </source>
</evidence>
<proteinExistence type="predicted"/>
<dbReference type="AlphaFoldDB" id="A0A0M3J1E4"/>
<reference evidence="4" key="1">
    <citation type="submission" date="2017-02" db="UniProtKB">
        <authorList>
            <consortium name="WormBaseParasite"/>
        </authorList>
    </citation>
    <scope>IDENTIFICATION</scope>
</reference>
<dbReference type="WBParaSite" id="ASIM_0000134101-mRNA-1">
    <property type="protein sequence ID" value="ASIM_0000134101-mRNA-1"/>
    <property type="gene ID" value="ASIM_0000134101"/>
</dbReference>
<dbReference type="Proteomes" id="UP000267096">
    <property type="component" value="Unassembled WGS sequence"/>
</dbReference>
<gene>
    <name evidence="2" type="ORF">ASIM_LOCUS1227</name>
</gene>
<organism evidence="4">
    <name type="scientific">Anisakis simplex</name>
    <name type="common">Herring worm</name>
    <dbReference type="NCBI Taxonomy" id="6269"/>
    <lineage>
        <taxon>Eukaryota</taxon>
        <taxon>Metazoa</taxon>
        <taxon>Ecdysozoa</taxon>
        <taxon>Nematoda</taxon>
        <taxon>Chromadorea</taxon>
        <taxon>Rhabditida</taxon>
        <taxon>Spirurina</taxon>
        <taxon>Ascaridomorpha</taxon>
        <taxon>Ascaridoidea</taxon>
        <taxon>Anisakidae</taxon>
        <taxon>Anisakis</taxon>
        <taxon>Anisakis simplex complex</taxon>
    </lineage>
</organism>
<name>A0A0M3J1E4_ANISI</name>
<evidence type="ECO:0000313" key="3">
    <source>
        <dbReference type="Proteomes" id="UP000267096"/>
    </source>
</evidence>
<evidence type="ECO:0000313" key="2">
    <source>
        <dbReference type="EMBL" id="VDK18541.1"/>
    </source>
</evidence>
<dbReference type="EMBL" id="UYRR01001194">
    <property type="protein sequence ID" value="VDK18541.1"/>
    <property type="molecule type" value="Genomic_DNA"/>
</dbReference>
<keyword evidence="3" id="KW-1185">Reference proteome</keyword>